<dbReference type="EMBL" id="UINC01145076">
    <property type="protein sequence ID" value="SVD34986.1"/>
    <property type="molecule type" value="Genomic_DNA"/>
</dbReference>
<proteinExistence type="predicted"/>
<organism evidence="1">
    <name type="scientific">marine metagenome</name>
    <dbReference type="NCBI Taxonomy" id="408172"/>
    <lineage>
        <taxon>unclassified sequences</taxon>
        <taxon>metagenomes</taxon>
        <taxon>ecological metagenomes</taxon>
    </lineage>
</organism>
<protein>
    <submittedName>
        <fullName evidence="1">Uncharacterized protein</fullName>
    </submittedName>
</protein>
<dbReference type="AlphaFoldDB" id="A0A382UL34"/>
<reference evidence="1" key="1">
    <citation type="submission" date="2018-05" db="EMBL/GenBank/DDBJ databases">
        <authorList>
            <person name="Lanie J.A."/>
            <person name="Ng W.-L."/>
            <person name="Kazmierczak K.M."/>
            <person name="Andrzejewski T.M."/>
            <person name="Davidsen T.M."/>
            <person name="Wayne K.J."/>
            <person name="Tettelin H."/>
            <person name="Glass J.I."/>
            <person name="Rusch D."/>
            <person name="Podicherti R."/>
            <person name="Tsui H.-C.T."/>
            <person name="Winkler M.E."/>
        </authorList>
    </citation>
    <scope>NUCLEOTIDE SEQUENCE</scope>
</reference>
<name>A0A382UL34_9ZZZZ</name>
<gene>
    <name evidence="1" type="ORF">METZ01_LOCUS387840</name>
</gene>
<accession>A0A382UL34</accession>
<evidence type="ECO:0000313" key="1">
    <source>
        <dbReference type="EMBL" id="SVD34986.1"/>
    </source>
</evidence>
<sequence length="62" mass="6823">MYQVLESNIEVIITAGSTISDCEVYVMEADKPGHICVTFTTAGNSFPIWRNSLVVLSENTAR</sequence>